<dbReference type="Gene3D" id="1.20.5.1700">
    <property type="match status" value="1"/>
</dbReference>
<name>T0HGE7_9SPHN</name>
<dbReference type="InterPro" id="IPR052026">
    <property type="entry name" value="ExeA_AAA_ATPase_DNA-bind"/>
</dbReference>
<dbReference type="RefSeq" id="WP_021236885.1">
    <property type="nucleotide sequence ID" value="NZ_ATHO01000021.1"/>
</dbReference>
<dbReference type="EMBL" id="ATHO01000021">
    <property type="protein sequence ID" value="EQB12092.1"/>
    <property type="molecule type" value="Genomic_DNA"/>
</dbReference>
<dbReference type="SUPFAM" id="SSF52540">
    <property type="entry name" value="P-loop containing nucleoside triphosphate hydrolases"/>
    <property type="match status" value="1"/>
</dbReference>
<dbReference type="PANTHER" id="PTHR35894:SF5">
    <property type="entry name" value="MU-LIKE PROPHAGE FLUMU DNA TRANSPOSITION PROTEIN B"/>
    <property type="match status" value="1"/>
</dbReference>
<proteinExistence type="predicted"/>
<dbReference type="PATRIC" id="fig|1329909.3.peg.532"/>
<dbReference type="InterPro" id="IPR003593">
    <property type="entry name" value="AAA+_ATPase"/>
</dbReference>
<dbReference type="Pfam" id="PF13401">
    <property type="entry name" value="AAA_22"/>
    <property type="match status" value="1"/>
</dbReference>
<accession>T0HGE7</accession>
<dbReference type="InterPro" id="IPR049945">
    <property type="entry name" value="AAA_22"/>
</dbReference>
<keyword evidence="4" id="KW-1185">Reference proteome</keyword>
<feature type="region of interest" description="Disordered" evidence="1">
    <location>
        <begin position="283"/>
        <end position="303"/>
    </location>
</feature>
<reference evidence="3 4" key="1">
    <citation type="journal article" date="2013" name="Genome Announc.">
        <title>Draft Genome Sequence of Sphingobium quisquiliarum Strain P25T, a Novel Hexachlorocyclohexane (HCH)-Degrading Bacterium Isolated from an HCH Dumpsite.</title>
        <authorList>
            <person name="Kumar Singh A."/>
            <person name="Sangwan N."/>
            <person name="Sharma A."/>
            <person name="Gupta V."/>
            <person name="Khurana J.P."/>
            <person name="Lal R."/>
        </authorList>
    </citation>
    <scope>NUCLEOTIDE SEQUENCE [LARGE SCALE GENOMIC DNA]</scope>
    <source>
        <strain evidence="3 4">P25</strain>
    </source>
</reference>
<gene>
    <name evidence="3" type="ORF">L288_02855</name>
</gene>
<protein>
    <submittedName>
        <fullName evidence="3">General secretion pathway protein</fullName>
    </submittedName>
</protein>
<organism evidence="3 4">
    <name type="scientific">Sphingobium quisquiliarum P25</name>
    <dbReference type="NCBI Taxonomy" id="1329909"/>
    <lineage>
        <taxon>Bacteria</taxon>
        <taxon>Pseudomonadati</taxon>
        <taxon>Pseudomonadota</taxon>
        <taxon>Alphaproteobacteria</taxon>
        <taxon>Sphingomonadales</taxon>
        <taxon>Sphingomonadaceae</taxon>
        <taxon>Sphingobium</taxon>
    </lineage>
</organism>
<dbReference type="NCBIfam" id="TIGR03015">
    <property type="entry name" value="pepcterm_ATPase"/>
    <property type="match status" value="1"/>
</dbReference>
<evidence type="ECO:0000256" key="1">
    <source>
        <dbReference type="SAM" id="MobiDB-lite"/>
    </source>
</evidence>
<dbReference type="Proteomes" id="UP000015525">
    <property type="component" value="Unassembled WGS sequence"/>
</dbReference>
<dbReference type="SMART" id="SM00382">
    <property type="entry name" value="AAA"/>
    <property type="match status" value="1"/>
</dbReference>
<comment type="caution">
    <text evidence="3">The sequence shown here is derived from an EMBL/GenBank/DDBJ whole genome shotgun (WGS) entry which is preliminary data.</text>
</comment>
<evidence type="ECO:0000259" key="2">
    <source>
        <dbReference type="SMART" id="SM00382"/>
    </source>
</evidence>
<dbReference type="Gene3D" id="3.40.50.300">
    <property type="entry name" value="P-loop containing nucleotide triphosphate hydrolases"/>
    <property type="match status" value="1"/>
</dbReference>
<feature type="domain" description="AAA+ ATPase" evidence="2">
    <location>
        <begin position="42"/>
        <end position="208"/>
    </location>
</feature>
<dbReference type="GO" id="GO:0016887">
    <property type="term" value="F:ATP hydrolysis activity"/>
    <property type="evidence" value="ECO:0007669"/>
    <property type="project" value="InterPro"/>
</dbReference>
<dbReference type="InterPro" id="IPR017466">
    <property type="entry name" value="XrtA-assoc_ATPase-like"/>
</dbReference>
<dbReference type="AlphaFoldDB" id="T0HGE7"/>
<evidence type="ECO:0000313" key="4">
    <source>
        <dbReference type="Proteomes" id="UP000015525"/>
    </source>
</evidence>
<dbReference type="InterPro" id="IPR027417">
    <property type="entry name" value="P-loop_NTPase"/>
</dbReference>
<evidence type="ECO:0000313" key="3">
    <source>
        <dbReference type="EMBL" id="EQB12092.1"/>
    </source>
</evidence>
<sequence>MYDQFYGFEGRPFQLTPDPHFYFESATHRKALSYLGYGLAQGEGFIVITGDIGAGKTTLVGHLMATIDPARLTAVKIVSTQVGGDDMLRLTAQSFGLSVDGMPKAQILRQVESFLHAQARAGRRSLLIVDEAQNLSVSAIEELRMLSNFQLGGHSLLQIFLLGQPEFRDLMKSAQLEQLRQRVIATHHLEPMLASEVEPYILHRLSVVGWKGDPSFTPDAFAAIYAATGGVPRRVNVLASRVLLLGALDQLSEIDAAAVEAVVADMGADSDVALQPVRPSVLDSVEEEDAPATAPQQSDAAPSEIASLKAEIDALRSRAPEPPVTLTDEIAALRAEVKRLRGEQASMQLVDPDALKDCFTLIEERLSSLEFRVGEQDTALRRVLTLLVEWVEREQRTGDPQQSAAA</sequence>
<dbReference type="PANTHER" id="PTHR35894">
    <property type="entry name" value="GENERAL SECRETION PATHWAY PROTEIN A-RELATED"/>
    <property type="match status" value="1"/>
</dbReference>